<dbReference type="RefSeq" id="WP_274454783.1">
    <property type="nucleotide sequence ID" value="NZ_CP067097.1"/>
</dbReference>
<evidence type="ECO:0000313" key="3">
    <source>
        <dbReference type="EMBL" id="MDQ0191550.1"/>
    </source>
</evidence>
<feature type="transmembrane region" description="Helical" evidence="1">
    <location>
        <begin position="84"/>
        <end position="107"/>
    </location>
</feature>
<keyword evidence="1" id="KW-0812">Transmembrane</keyword>
<evidence type="ECO:0000259" key="2">
    <source>
        <dbReference type="Pfam" id="PF13490"/>
    </source>
</evidence>
<keyword evidence="1" id="KW-0472">Membrane</keyword>
<dbReference type="Pfam" id="PF13490">
    <property type="entry name" value="zf-HC2"/>
    <property type="match status" value="1"/>
</dbReference>
<evidence type="ECO:0000313" key="4">
    <source>
        <dbReference type="Proteomes" id="UP001232973"/>
    </source>
</evidence>
<dbReference type="Proteomes" id="UP001232973">
    <property type="component" value="Unassembled WGS sequence"/>
</dbReference>
<dbReference type="InterPro" id="IPR027383">
    <property type="entry name" value="Znf_put"/>
</dbReference>
<keyword evidence="4" id="KW-1185">Reference proteome</keyword>
<gene>
    <name evidence="3" type="ORF">J2S03_003421</name>
</gene>
<proteinExistence type="predicted"/>
<sequence>MQHLTWDELWQYADGEAADAAEMEQHLAACPRCAKRWQTLRTADEAIVEAFRLPPELEAPIPFALPLDEVPGAVSSQRARRRRWIRWSTAAAGVAAALVLAAVIHLGGGTTGTTVRSGAGPAAAQNGGIVNGGASGAATTAQTSSSAAMAGAALPPSASTTGVAPALKTSVQVTVLQALSSAADAAQTAPLAGANVAVVSNHRVIARGTTGRTGNTPQWTVTVPVDPVYAPSFSISPGQDVRFGSVTVVVWKTGYQPQVMYRYPVGPGGSGGTAGPIVLHKSASGQSPVHMAEGGPPLRATDNYVQWAQQAVKTYPASPQVPDASQSGGERVQVLDQSGHPIADATVVVAAGSRVDGWGKTTSRGTLPSAIVGPGLVDARWVPSVSTASDVPVRTVTITVFKAGYAPAVGFYQPMVYGQTRTVTVHLQSLAWRQSQGMDNSDVPSTLPGDAAPDLSATEALLHWVQQSALAKP</sequence>
<reference evidence="3 4" key="1">
    <citation type="submission" date="2023-07" db="EMBL/GenBank/DDBJ databases">
        <title>Genomic Encyclopedia of Type Strains, Phase IV (KMG-IV): sequencing the most valuable type-strain genomes for metagenomic binning, comparative biology and taxonomic classification.</title>
        <authorList>
            <person name="Goeker M."/>
        </authorList>
    </citation>
    <scope>NUCLEOTIDE SEQUENCE [LARGE SCALE GENOMIC DNA]</scope>
    <source>
        <strain evidence="3 4">DSM 4006</strain>
    </source>
</reference>
<feature type="domain" description="Putative zinc-finger" evidence="2">
    <location>
        <begin position="7"/>
        <end position="34"/>
    </location>
</feature>
<comment type="caution">
    <text evidence="3">The sequence shown here is derived from an EMBL/GenBank/DDBJ whole genome shotgun (WGS) entry which is preliminary data.</text>
</comment>
<evidence type="ECO:0000256" key="1">
    <source>
        <dbReference type="SAM" id="Phobius"/>
    </source>
</evidence>
<accession>A0ABT9XMP1</accession>
<keyword evidence="1" id="KW-1133">Transmembrane helix</keyword>
<protein>
    <submittedName>
        <fullName evidence="3">Anti-sigma factor RsiW</fullName>
    </submittedName>
</protein>
<organism evidence="3 4">
    <name type="scientific">Alicyclobacillus cycloheptanicus</name>
    <dbReference type="NCBI Taxonomy" id="1457"/>
    <lineage>
        <taxon>Bacteria</taxon>
        <taxon>Bacillati</taxon>
        <taxon>Bacillota</taxon>
        <taxon>Bacilli</taxon>
        <taxon>Bacillales</taxon>
        <taxon>Alicyclobacillaceae</taxon>
        <taxon>Alicyclobacillus</taxon>
    </lineage>
</organism>
<name>A0ABT9XMP1_9BACL</name>
<dbReference type="EMBL" id="JAUSTP010000053">
    <property type="protein sequence ID" value="MDQ0191550.1"/>
    <property type="molecule type" value="Genomic_DNA"/>
</dbReference>